<organism evidence="1">
    <name type="scientific">Acerihabitans sp. KWT182</name>
    <dbReference type="NCBI Taxonomy" id="3157919"/>
    <lineage>
        <taxon>Bacteria</taxon>
        <taxon>Pseudomonadati</taxon>
        <taxon>Pseudomonadota</taxon>
        <taxon>Gammaproteobacteria</taxon>
        <taxon>Enterobacterales</taxon>
        <taxon>Pectobacteriaceae</taxon>
        <taxon>Acerihabitans</taxon>
    </lineage>
</organism>
<dbReference type="AlphaFoldDB" id="A0AAU7Q688"/>
<dbReference type="SUPFAM" id="SSF51569">
    <property type="entry name" value="Aldolase"/>
    <property type="match status" value="1"/>
</dbReference>
<accession>A0AAU7Q688</accession>
<reference evidence="1" key="1">
    <citation type="submission" date="2024-06" db="EMBL/GenBank/DDBJ databases">
        <authorList>
            <person name="Coelho C."/>
            <person name="Bento M."/>
            <person name="Garcia E."/>
            <person name="Camelo A."/>
            <person name="Brandao I."/>
            <person name="Espirito Santo C."/>
            <person name="Trovao J."/>
            <person name="Verissimo A."/>
            <person name="Costa J."/>
            <person name="Tiago I."/>
        </authorList>
    </citation>
    <scope>NUCLEOTIDE SEQUENCE</scope>
    <source>
        <strain evidence="1">KWT182</strain>
    </source>
</reference>
<proteinExistence type="predicted"/>
<sequence>MKSRQAGRESQPPANADYLAVSIGALILKNIPGHISTEVDARPSFDADASIRTVT</sequence>
<dbReference type="Gene3D" id="3.20.20.70">
    <property type="entry name" value="Aldolase class I"/>
    <property type="match status" value="1"/>
</dbReference>
<dbReference type="EMBL" id="CP157947">
    <property type="protein sequence ID" value="XBS67911.1"/>
    <property type="molecule type" value="Genomic_DNA"/>
</dbReference>
<evidence type="ECO:0000313" key="1">
    <source>
        <dbReference type="EMBL" id="XBS67911.1"/>
    </source>
</evidence>
<gene>
    <name evidence="1" type="ORF">ABK905_13400</name>
</gene>
<name>A0AAU7Q688_9GAMM</name>
<protein>
    <submittedName>
        <fullName evidence="1">Uncharacterized protein</fullName>
    </submittedName>
</protein>
<dbReference type="InterPro" id="IPR013785">
    <property type="entry name" value="Aldolase_TIM"/>
</dbReference>